<keyword evidence="17" id="KW-1185">Reference proteome</keyword>
<evidence type="ECO:0000256" key="9">
    <source>
        <dbReference type="ARBA" id="ARBA00023288"/>
    </source>
</evidence>
<evidence type="ECO:0000256" key="4">
    <source>
        <dbReference type="ARBA" id="ARBA00022729"/>
    </source>
</evidence>
<feature type="active site" description="Nucleophile" evidence="13">
    <location>
        <position position="369"/>
    </location>
</feature>
<dbReference type="InterPro" id="IPR038063">
    <property type="entry name" value="Transpep_catalytic_dom"/>
</dbReference>
<dbReference type="InterPro" id="IPR050979">
    <property type="entry name" value="LD-transpeptidase"/>
</dbReference>
<keyword evidence="10" id="KW-0012">Acyltransferase</keyword>
<dbReference type="FunFam" id="2.60.40.3780:FF:000001">
    <property type="entry name" value="L,D-transpeptidase 2"/>
    <property type="match status" value="1"/>
</dbReference>
<evidence type="ECO:0000313" key="17">
    <source>
        <dbReference type="Proteomes" id="UP000318416"/>
    </source>
</evidence>
<organism evidence="16 17">
    <name type="scientific">Kitasatospora atroaurantiaca</name>
    <dbReference type="NCBI Taxonomy" id="285545"/>
    <lineage>
        <taxon>Bacteria</taxon>
        <taxon>Bacillati</taxon>
        <taxon>Actinomycetota</taxon>
        <taxon>Actinomycetes</taxon>
        <taxon>Kitasatosporales</taxon>
        <taxon>Streptomycetaceae</taxon>
        <taxon>Kitasatospora</taxon>
    </lineage>
</organism>
<keyword evidence="11 13" id="KW-0961">Cell wall biogenesis/degradation</keyword>
<feature type="region of interest" description="Disordered" evidence="14">
    <location>
        <begin position="48"/>
        <end position="73"/>
    </location>
</feature>
<dbReference type="Gene3D" id="2.60.40.3780">
    <property type="match status" value="1"/>
</dbReference>
<keyword evidence="9" id="KW-0449">Lipoprotein</keyword>
<dbReference type="InterPro" id="IPR005490">
    <property type="entry name" value="LD_TPept_cat_dom"/>
</dbReference>
<keyword evidence="6 13" id="KW-0573">Peptidoglycan synthesis</keyword>
<dbReference type="FunFam" id="2.40.440.10:FF:000005">
    <property type="entry name" value="L,D-transpeptidase 2"/>
    <property type="match status" value="1"/>
</dbReference>
<dbReference type="SUPFAM" id="SSF141523">
    <property type="entry name" value="L,D-transpeptidase catalytic domain-like"/>
    <property type="match status" value="1"/>
</dbReference>
<evidence type="ECO:0000256" key="11">
    <source>
        <dbReference type="ARBA" id="ARBA00023316"/>
    </source>
</evidence>
<evidence type="ECO:0000256" key="1">
    <source>
        <dbReference type="ARBA" id="ARBA00004752"/>
    </source>
</evidence>
<keyword evidence="8" id="KW-0564">Palmitate</keyword>
<dbReference type="PROSITE" id="PS52029">
    <property type="entry name" value="LD_TPASE"/>
    <property type="match status" value="1"/>
</dbReference>
<sequence length="423" mass="43207">MKPVQAADAAICTTEGAAGRGRGRQAGVALLMGGVLLLGAACSSGGGGGSKDGASGGGSGTPGTASSPAAPKTSAAVLTVTPKDGAEDVAPTNGLQVTVAGGTLTNVEVTDKNSKAVPGTISADGLSWKPSGALAVGMVYKVNAQAKDANGLVAASTSTFTTLTPAKTVATNDNISDNATYGVGMIVSVAFSKPIKNKDAVAKGITFESSNGTVVKGHWFGSQRLDFRPAEYWKAGTKVTVHYKLKSVEVSPGVYGDVDRDEPFTIGRSQVSTADAGTHMMTVKRDGAVYKTIPITAGNDENPSWNGTMVISGKEKVTRMNSATVANIQGEEYDVPDVPHAMRLTSSGTYVHGNYWGNAFGKSNASHGCISMQDAKGGDDGSTAGKFFAESLIGDVVKIVNSKGKTVSPDNGLSGWTLSWSQW</sequence>
<keyword evidence="2" id="KW-1003">Cell membrane</keyword>
<dbReference type="UniPathway" id="UPA00219"/>
<evidence type="ECO:0000256" key="10">
    <source>
        <dbReference type="ARBA" id="ARBA00023315"/>
    </source>
</evidence>
<dbReference type="GO" id="GO:0071972">
    <property type="term" value="F:peptidoglycan L,D-transpeptidase activity"/>
    <property type="evidence" value="ECO:0007669"/>
    <property type="project" value="TreeGrafter"/>
</dbReference>
<evidence type="ECO:0000256" key="14">
    <source>
        <dbReference type="SAM" id="MobiDB-lite"/>
    </source>
</evidence>
<evidence type="ECO:0000256" key="6">
    <source>
        <dbReference type="ARBA" id="ARBA00022984"/>
    </source>
</evidence>
<dbReference type="EMBL" id="VIVR01000001">
    <property type="protein sequence ID" value="TWE19570.1"/>
    <property type="molecule type" value="Genomic_DNA"/>
</dbReference>
<dbReference type="GO" id="GO:0018104">
    <property type="term" value="P:peptidoglycan-protein cross-linking"/>
    <property type="evidence" value="ECO:0007669"/>
    <property type="project" value="TreeGrafter"/>
</dbReference>
<comment type="pathway">
    <text evidence="12">Glycan biosynthesis.</text>
</comment>
<keyword evidence="4" id="KW-0732">Signal</keyword>
<dbReference type="GO" id="GO:0008360">
    <property type="term" value="P:regulation of cell shape"/>
    <property type="evidence" value="ECO:0007669"/>
    <property type="project" value="UniProtKB-UniRule"/>
</dbReference>
<comment type="caution">
    <text evidence="16">The sequence shown here is derived from an EMBL/GenBank/DDBJ whole genome shotgun (WGS) entry which is preliminary data.</text>
</comment>
<evidence type="ECO:0000313" key="16">
    <source>
        <dbReference type="EMBL" id="TWE19570.1"/>
    </source>
</evidence>
<dbReference type="Gene3D" id="2.60.40.3710">
    <property type="match status" value="1"/>
</dbReference>
<protein>
    <submittedName>
        <fullName evidence="16">L,D-transpeptidase-like protein</fullName>
    </submittedName>
</protein>
<dbReference type="InterPro" id="IPR041280">
    <property type="entry name" value="Big_10"/>
</dbReference>
<dbReference type="Pfam" id="PF17964">
    <property type="entry name" value="Big_10"/>
    <property type="match status" value="1"/>
</dbReference>
<evidence type="ECO:0000256" key="2">
    <source>
        <dbReference type="ARBA" id="ARBA00022475"/>
    </source>
</evidence>
<dbReference type="Gene3D" id="2.40.440.10">
    <property type="entry name" value="L,D-transpeptidase catalytic domain-like"/>
    <property type="match status" value="1"/>
</dbReference>
<feature type="active site" description="Proton donor/acceptor" evidence="13">
    <location>
        <position position="352"/>
    </location>
</feature>
<feature type="domain" description="L,D-TPase catalytic" evidence="15">
    <location>
        <begin position="270"/>
        <end position="400"/>
    </location>
</feature>
<evidence type="ECO:0000256" key="7">
    <source>
        <dbReference type="ARBA" id="ARBA00023136"/>
    </source>
</evidence>
<name>A0A561EVD9_9ACTN</name>
<keyword evidence="3" id="KW-0808">Transferase</keyword>
<keyword evidence="5 13" id="KW-0133">Cell shape</keyword>
<evidence type="ECO:0000256" key="3">
    <source>
        <dbReference type="ARBA" id="ARBA00022679"/>
    </source>
</evidence>
<evidence type="ECO:0000256" key="8">
    <source>
        <dbReference type="ARBA" id="ARBA00023139"/>
    </source>
</evidence>
<evidence type="ECO:0000259" key="15">
    <source>
        <dbReference type="PROSITE" id="PS52029"/>
    </source>
</evidence>
<proteinExistence type="predicted"/>
<evidence type="ECO:0000256" key="13">
    <source>
        <dbReference type="PROSITE-ProRule" id="PRU01373"/>
    </source>
</evidence>
<evidence type="ECO:0000256" key="12">
    <source>
        <dbReference type="ARBA" id="ARBA00060592"/>
    </source>
</evidence>
<evidence type="ECO:0000256" key="5">
    <source>
        <dbReference type="ARBA" id="ARBA00022960"/>
    </source>
</evidence>
<dbReference type="GO" id="GO:0071555">
    <property type="term" value="P:cell wall organization"/>
    <property type="evidence" value="ECO:0007669"/>
    <property type="project" value="UniProtKB-UniRule"/>
</dbReference>
<dbReference type="Proteomes" id="UP000318416">
    <property type="component" value="Unassembled WGS sequence"/>
</dbReference>
<feature type="compositionally biased region" description="Low complexity" evidence="14">
    <location>
        <begin position="62"/>
        <end position="73"/>
    </location>
</feature>
<dbReference type="PANTHER" id="PTHR30582:SF2">
    <property type="entry name" value="L,D-TRANSPEPTIDASE YCIB-RELATED"/>
    <property type="match status" value="1"/>
</dbReference>
<gene>
    <name evidence="16" type="ORF">FB465_4688</name>
</gene>
<feature type="compositionally biased region" description="Gly residues" evidence="14">
    <location>
        <begin position="48"/>
        <end position="61"/>
    </location>
</feature>
<dbReference type="CDD" id="cd16913">
    <property type="entry name" value="YkuD_like"/>
    <property type="match status" value="1"/>
</dbReference>
<keyword evidence="7" id="KW-0472">Membrane</keyword>
<dbReference type="GO" id="GO:0005576">
    <property type="term" value="C:extracellular region"/>
    <property type="evidence" value="ECO:0007669"/>
    <property type="project" value="TreeGrafter"/>
</dbReference>
<accession>A0A561EVD9</accession>
<dbReference type="Pfam" id="PF03734">
    <property type="entry name" value="YkuD"/>
    <property type="match status" value="1"/>
</dbReference>
<dbReference type="GO" id="GO:0016746">
    <property type="term" value="F:acyltransferase activity"/>
    <property type="evidence" value="ECO:0007669"/>
    <property type="project" value="UniProtKB-KW"/>
</dbReference>
<reference evidence="16 17" key="1">
    <citation type="submission" date="2019-06" db="EMBL/GenBank/DDBJ databases">
        <title>Sequencing the genomes of 1000 actinobacteria strains.</title>
        <authorList>
            <person name="Klenk H.-P."/>
        </authorList>
    </citation>
    <scope>NUCLEOTIDE SEQUENCE [LARGE SCALE GENOMIC DNA]</scope>
    <source>
        <strain evidence="16 17">DSM 41649</strain>
    </source>
</reference>
<dbReference type="PANTHER" id="PTHR30582">
    <property type="entry name" value="L,D-TRANSPEPTIDASE"/>
    <property type="match status" value="1"/>
</dbReference>
<comment type="pathway">
    <text evidence="1 13">Cell wall biogenesis; peptidoglycan biosynthesis.</text>
</comment>
<dbReference type="AlphaFoldDB" id="A0A561EVD9"/>